<evidence type="ECO:0000313" key="1">
    <source>
        <dbReference type="EMBL" id="OEJ94647.1"/>
    </source>
</evidence>
<dbReference type="Proteomes" id="UP000095329">
    <property type="component" value="Unassembled WGS sequence"/>
</dbReference>
<accession>A0A1D3DQQ0</accession>
<protein>
    <submittedName>
        <fullName evidence="1">Uncharacterized protein</fullName>
    </submittedName>
</protein>
<proteinExistence type="predicted"/>
<reference evidence="1 2" key="1">
    <citation type="journal article" date="2013" name="Genome Announc.">
        <title>Genome Sequence of Streptomyces violaceusniger Strain SPC6, a Halotolerant Streptomycete That Exhibits Rapid Growth and Development.</title>
        <authorList>
            <person name="Chen X."/>
            <person name="Zhang B."/>
            <person name="Zhang W."/>
            <person name="Wu X."/>
            <person name="Zhang M."/>
            <person name="Chen T."/>
            <person name="Liu G."/>
            <person name="Dyson P."/>
        </authorList>
    </citation>
    <scope>NUCLEOTIDE SEQUENCE [LARGE SCALE GENOMIC DNA]</scope>
    <source>
        <strain evidence="1 2">SPC6</strain>
    </source>
</reference>
<dbReference type="STRING" id="1306406.J116_009355"/>
<dbReference type="EMBL" id="ASHX02000001">
    <property type="protein sequence ID" value="OEJ94647.1"/>
    <property type="molecule type" value="Genomic_DNA"/>
</dbReference>
<dbReference type="RefSeq" id="WP_023586826.1">
    <property type="nucleotide sequence ID" value="NZ_ASHX02000001.1"/>
</dbReference>
<dbReference type="AlphaFoldDB" id="A0A1D3DQQ0"/>
<dbReference type="eggNOG" id="ENOG5031VTK">
    <property type="taxonomic scope" value="Bacteria"/>
</dbReference>
<gene>
    <name evidence="1" type="ORF">J116_009355</name>
</gene>
<evidence type="ECO:0000313" key="2">
    <source>
        <dbReference type="Proteomes" id="UP000095329"/>
    </source>
</evidence>
<comment type="caution">
    <text evidence="1">The sequence shown here is derived from an EMBL/GenBank/DDBJ whole genome shotgun (WGS) entry which is preliminary data.</text>
</comment>
<name>A0A1D3DQQ0_9ACTN</name>
<keyword evidence="2" id="KW-1185">Reference proteome</keyword>
<dbReference type="OrthoDB" id="4201693at2"/>
<sequence length="134" mass="14720">MPDRPAPGDASPAAPYRGHFRDPAWHVDVGPGWHPLVLRCHEAVVAEFPEYELLAVKQKWAVLAFQAFPRPWKPGGNWTHDEADRLDALVDAFTALSAHVCERCGGAGALRETRPVELTLCDDCEDAVGPEGRL</sequence>
<organism evidence="1 2">
    <name type="scientific">Streptomyces thermolilacinus SPC6</name>
    <dbReference type="NCBI Taxonomy" id="1306406"/>
    <lineage>
        <taxon>Bacteria</taxon>
        <taxon>Bacillati</taxon>
        <taxon>Actinomycetota</taxon>
        <taxon>Actinomycetes</taxon>
        <taxon>Kitasatosporales</taxon>
        <taxon>Streptomycetaceae</taxon>
        <taxon>Streptomyces</taxon>
    </lineage>
</organism>